<dbReference type="InterPro" id="IPR029063">
    <property type="entry name" value="SAM-dependent_MTases_sf"/>
</dbReference>
<dbReference type="PANTHER" id="PTHR42912:SF93">
    <property type="entry name" value="N6-ADENOSINE-METHYLTRANSFERASE TMT1A"/>
    <property type="match status" value="1"/>
</dbReference>
<reference evidence="2 3" key="1">
    <citation type="journal article" date="2019" name="Int. J. Syst. Evol. Microbiol.">
        <title>The Global Catalogue of Microorganisms (GCM) 10K type strain sequencing project: providing services to taxonomists for standard genome sequencing and annotation.</title>
        <authorList>
            <consortium name="The Broad Institute Genomics Platform"/>
            <consortium name="The Broad Institute Genome Sequencing Center for Infectious Disease"/>
            <person name="Wu L."/>
            <person name="Ma J."/>
        </authorList>
    </citation>
    <scope>NUCLEOTIDE SEQUENCE [LARGE SCALE GENOMIC DNA]</scope>
    <source>
        <strain evidence="2 3">JCM 13250</strain>
    </source>
</reference>
<sequence>MVRRSPSSGSAAGGPIRYKGTVTSFRYDDLLDRLRTAYDGGAAMRDAEIKAEWKLVERSAFLTRLRDAKAVRLLEIGAGTGHDSVFFRDNGLTVVATDLSPQMVARCRAKGLDAHVRDFLNLGFPPASFDAVYAVNCLLHVPTADLPAVLAAIRDVLVPGGLFFLGAYGGVGEEGIVEWDRHEPHRFFAWRGEEQMIDAAREYFDVVDSHRVAMTDHDHHFHSLTLRRPAG</sequence>
<proteinExistence type="predicted"/>
<dbReference type="CDD" id="cd02440">
    <property type="entry name" value="AdoMet_MTases"/>
    <property type="match status" value="1"/>
</dbReference>
<organism evidence="2 3">
    <name type="scientific">Luedemannella flava</name>
    <dbReference type="NCBI Taxonomy" id="349316"/>
    <lineage>
        <taxon>Bacteria</taxon>
        <taxon>Bacillati</taxon>
        <taxon>Actinomycetota</taxon>
        <taxon>Actinomycetes</taxon>
        <taxon>Micromonosporales</taxon>
        <taxon>Micromonosporaceae</taxon>
        <taxon>Luedemannella</taxon>
    </lineage>
</organism>
<evidence type="ECO:0000313" key="2">
    <source>
        <dbReference type="EMBL" id="GAA1807456.1"/>
    </source>
</evidence>
<dbReference type="Pfam" id="PF13649">
    <property type="entry name" value="Methyltransf_25"/>
    <property type="match status" value="1"/>
</dbReference>
<dbReference type="EMBL" id="BAAALT010000086">
    <property type="protein sequence ID" value="GAA1807456.1"/>
    <property type="molecule type" value="Genomic_DNA"/>
</dbReference>
<accession>A0ABN2M2W1</accession>
<feature type="domain" description="Methyltransferase" evidence="1">
    <location>
        <begin position="74"/>
        <end position="161"/>
    </location>
</feature>
<dbReference type="InterPro" id="IPR050508">
    <property type="entry name" value="Methyltransf_Superfamily"/>
</dbReference>
<dbReference type="SUPFAM" id="SSF53335">
    <property type="entry name" value="S-adenosyl-L-methionine-dependent methyltransferases"/>
    <property type="match status" value="1"/>
</dbReference>
<evidence type="ECO:0000259" key="1">
    <source>
        <dbReference type="Pfam" id="PF13649"/>
    </source>
</evidence>
<comment type="caution">
    <text evidence="2">The sequence shown here is derived from an EMBL/GenBank/DDBJ whole genome shotgun (WGS) entry which is preliminary data.</text>
</comment>
<keyword evidence="3" id="KW-1185">Reference proteome</keyword>
<name>A0ABN2M2W1_9ACTN</name>
<dbReference type="Gene3D" id="3.40.50.150">
    <property type="entry name" value="Vaccinia Virus protein VP39"/>
    <property type="match status" value="1"/>
</dbReference>
<gene>
    <name evidence="2" type="ORF">GCM10009682_31640</name>
</gene>
<dbReference type="PANTHER" id="PTHR42912">
    <property type="entry name" value="METHYLTRANSFERASE"/>
    <property type="match status" value="1"/>
</dbReference>
<dbReference type="Proteomes" id="UP001500218">
    <property type="component" value="Unassembled WGS sequence"/>
</dbReference>
<evidence type="ECO:0000313" key="3">
    <source>
        <dbReference type="Proteomes" id="UP001500218"/>
    </source>
</evidence>
<protein>
    <recommendedName>
        <fullName evidence="1">Methyltransferase domain-containing protein</fullName>
    </recommendedName>
</protein>
<dbReference type="InterPro" id="IPR041698">
    <property type="entry name" value="Methyltransf_25"/>
</dbReference>